<feature type="chain" id="PRO_5031533068" description="AlgX/AlgJ SGNH hydrolase-like domain-containing protein" evidence="8">
    <location>
        <begin position="20"/>
        <end position="371"/>
    </location>
</feature>
<gene>
    <name evidence="10" type="ORF">GIR22_08650</name>
</gene>
<keyword evidence="3" id="KW-0808">Transferase</keyword>
<keyword evidence="4 8" id="KW-0732">Signal</keyword>
<name>A0A7X2RQM3_9PSED</name>
<evidence type="ECO:0000313" key="11">
    <source>
        <dbReference type="Proteomes" id="UP000431485"/>
    </source>
</evidence>
<comment type="subcellular location">
    <subcellularLocation>
        <location evidence="1">Periplasm</location>
    </subcellularLocation>
</comment>
<keyword evidence="7" id="KW-0012">Acyltransferase</keyword>
<dbReference type="UniPathway" id="UPA00286"/>
<keyword evidence="6" id="KW-0016">Alginate biosynthesis</keyword>
<proteinExistence type="predicted"/>
<evidence type="ECO:0000256" key="3">
    <source>
        <dbReference type="ARBA" id="ARBA00022679"/>
    </source>
</evidence>
<evidence type="ECO:0000256" key="8">
    <source>
        <dbReference type="SAM" id="SignalP"/>
    </source>
</evidence>
<evidence type="ECO:0000256" key="7">
    <source>
        <dbReference type="ARBA" id="ARBA00023315"/>
    </source>
</evidence>
<comment type="caution">
    <text evidence="10">The sequence shown here is derived from an EMBL/GenBank/DDBJ whole genome shotgun (WGS) entry which is preliminary data.</text>
</comment>
<keyword evidence="5" id="KW-0574">Periplasm</keyword>
<dbReference type="OrthoDB" id="9760774at2"/>
<evidence type="ECO:0000256" key="5">
    <source>
        <dbReference type="ARBA" id="ARBA00022764"/>
    </source>
</evidence>
<keyword evidence="11" id="KW-1185">Reference proteome</keyword>
<dbReference type="GO" id="GO:0042121">
    <property type="term" value="P:alginic acid biosynthetic process"/>
    <property type="evidence" value="ECO:0007669"/>
    <property type="project" value="UniProtKB-UniPathway"/>
</dbReference>
<feature type="domain" description="AlgX/AlgJ SGNH hydrolase-like" evidence="9">
    <location>
        <begin position="71"/>
        <end position="243"/>
    </location>
</feature>
<dbReference type="Proteomes" id="UP000431485">
    <property type="component" value="Unassembled WGS sequence"/>
</dbReference>
<evidence type="ECO:0000256" key="4">
    <source>
        <dbReference type="ARBA" id="ARBA00022729"/>
    </source>
</evidence>
<feature type="signal peptide" evidence="8">
    <location>
        <begin position="1"/>
        <end position="19"/>
    </location>
</feature>
<organism evidence="10 11">
    <name type="scientific">Pseudomonas karstica</name>
    <dbReference type="NCBI Taxonomy" id="1055468"/>
    <lineage>
        <taxon>Bacteria</taxon>
        <taxon>Pseudomonadati</taxon>
        <taxon>Pseudomonadota</taxon>
        <taxon>Gammaproteobacteria</taxon>
        <taxon>Pseudomonadales</taxon>
        <taxon>Pseudomonadaceae</taxon>
        <taxon>Pseudomonas</taxon>
    </lineage>
</organism>
<dbReference type="RefSeq" id="WP_154742932.1">
    <property type="nucleotide sequence ID" value="NZ_JBHSTG010000002.1"/>
</dbReference>
<evidence type="ECO:0000256" key="6">
    <source>
        <dbReference type="ARBA" id="ARBA00022841"/>
    </source>
</evidence>
<evidence type="ECO:0000259" key="9">
    <source>
        <dbReference type="Pfam" id="PF16822"/>
    </source>
</evidence>
<dbReference type="Pfam" id="PF16822">
    <property type="entry name" value="ALGX"/>
    <property type="match status" value="1"/>
</dbReference>
<comment type="pathway">
    <text evidence="2">Glycan biosynthesis; alginate biosynthesis.</text>
</comment>
<evidence type="ECO:0000256" key="1">
    <source>
        <dbReference type="ARBA" id="ARBA00004418"/>
    </source>
</evidence>
<protein>
    <recommendedName>
        <fullName evidence="9">AlgX/AlgJ SGNH hydrolase-like domain-containing protein</fullName>
    </recommendedName>
</protein>
<dbReference type="GO" id="GO:0016746">
    <property type="term" value="F:acyltransferase activity"/>
    <property type="evidence" value="ECO:0007669"/>
    <property type="project" value="UniProtKB-KW"/>
</dbReference>
<evidence type="ECO:0000313" key="10">
    <source>
        <dbReference type="EMBL" id="MTD19218.1"/>
    </source>
</evidence>
<dbReference type="GO" id="GO:0042597">
    <property type="term" value="C:periplasmic space"/>
    <property type="evidence" value="ECO:0007669"/>
    <property type="project" value="UniProtKB-SubCell"/>
</dbReference>
<dbReference type="InterPro" id="IPR031811">
    <property type="entry name" value="ALGX/ALGJ_SGNH-like"/>
</dbReference>
<accession>A0A7X2RQM3</accession>
<dbReference type="AlphaFoldDB" id="A0A7X2RQM3"/>
<evidence type="ECO:0000256" key="2">
    <source>
        <dbReference type="ARBA" id="ARBA00005182"/>
    </source>
</evidence>
<sequence length="371" mass="41410">MKIKIFAFIALSLSALSIAPIANYKRIHESTKPLPVDWLGWKSELYNMDFTLPYLGNVYYHLGISISPKQVVIGRDGWMYLGDDFAKNITSKRLGATKSIEPLVKKIDISADAWNKWYSQNGVTVYKVLIGPDKETIYPEFMPDWAASSPTGVTDAIVDNGHQGIFVFPKSELVEAKAKTELPLYYKTDTHWNALGAWIAFNELTASLHGSAPDLSFPEAPRFDDYTATPRIGGDLANFQRIRVNLKDTELSLTDKTIRQMEISQFEFSSMKLISTGENIPVGAPVTPTLVRSEGALNNKRVLWLRDSFGSAMSPFMSATFSEILQAHHKRVKPASVAELVKKFKPDYVIVTNVERDSHDGYLTSLPPAGQ</sequence>
<reference evidence="10 11" key="1">
    <citation type="submission" date="2019-11" db="EMBL/GenBank/DDBJ databases">
        <title>Pseudmonas karstica sp. nov. and Pseudomonas spelaei sp. nov. from caves.</title>
        <authorList>
            <person name="Zeman M."/>
        </authorList>
    </citation>
    <scope>NUCLEOTIDE SEQUENCE [LARGE SCALE GENOMIC DNA]</scope>
    <source>
        <strain evidence="10 11">CCM 7891</strain>
    </source>
</reference>
<dbReference type="EMBL" id="WLYI01000009">
    <property type="protein sequence ID" value="MTD19218.1"/>
    <property type="molecule type" value="Genomic_DNA"/>
</dbReference>